<comment type="caution">
    <text evidence="3">The sequence shown here is derived from an EMBL/GenBank/DDBJ whole genome shotgun (WGS) entry which is preliminary data.</text>
</comment>
<evidence type="ECO:0000313" key="3">
    <source>
        <dbReference type="EMBL" id="MFF5895251.1"/>
    </source>
</evidence>
<evidence type="ECO:0000256" key="1">
    <source>
        <dbReference type="SAM" id="SignalP"/>
    </source>
</evidence>
<sequence length="151" mass="15314">MARTLVSLTTVAGIAAGSLVGAGAGFAAPAQSTPAVASAEAGVLATVNLGLSTTQAANVQRALAARWLYSGGIDGQLGPESWKAMQRFLKANHGYTDPIDGIVGPDTIRALQRYLKQFYGYTGPIDGVAGAGTQAAFKRAAGYCPSACLLP</sequence>
<dbReference type="InterPro" id="IPR036366">
    <property type="entry name" value="PGBDSf"/>
</dbReference>
<dbReference type="EMBL" id="JBIBEG010000001">
    <property type="protein sequence ID" value="MFF5895251.1"/>
    <property type="molecule type" value="Genomic_DNA"/>
</dbReference>
<evidence type="ECO:0000313" key="4">
    <source>
        <dbReference type="Proteomes" id="UP001602322"/>
    </source>
</evidence>
<feature type="signal peptide" evidence="1">
    <location>
        <begin position="1"/>
        <end position="27"/>
    </location>
</feature>
<organism evidence="3 4">
    <name type="scientific">Streptomyces argenteolus</name>
    <dbReference type="NCBI Taxonomy" id="67274"/>
    <lineage>
        <taxon>Bacteria</taxon>
        <taxon>Bacillati</taxon>
        <taxon>Actinomycetota</taxon>
        <taxon>Actinomycetes</taxon>
        <taxon>Kitasatosporales</taxon>
        <taxon>Streptomycetaceae</taxon>
        <taxon>Streptomyces</taxon>
    </lineage>
</organism>
<keyword evidence="1" id="KW-0732">Signal</keyword>
<proteinExistence type="predicted"/>
<dbReference type="Gene3D" id="1.10.101.10">
    <property type="entry name" value="PGBD-like superfamily/PGBD"/>
    <property type="match status" value="1"/>
</dbReference>
<dbReference type="SUPFAM" id="SSF47090">
    <property type="entry name" value="PGBD-like"/>
    <property type="match status" value="1"/>
</dbReference>
<keyword evidence="4" id="KW-1185">Reference proteome</keyword>
<reference evidence="3 4" key="1">
    <citation type="submission" date="2024-10" db="EMBL/GenBank/DDBJ databases">
        <title>The Natural Products Discovery Center: Release of the First 8490 Sequenced Strains for Exploring Actinobacteria Biosynthetic Diversity.</title>
        <authorList>
            <person name="Kalkreuter E."/>
            <person name="Kautsar S.A."/>
            <person name="Yang D."/>
            <person name="Bader C.D."/>
            <person name="Teijaro C.N."/>
            <person name="Fluegel L."/>
            <person name="Davis C.M."/>
            <person name="Simpson J.R."/>
            <person name="Lauterbach L."/>
            <person name="Steele A.D."/>
            <person name="Gui C."/>
            <person name="Meng S."/>
            <person name="Li G."/>
            <person name="Viehrig K."/>
            <person name="Ye F."/>
            <person name="Su P."/>
            <person name="Kiefer A.F."/>
            <person name="Nichols A."/>
            <person name="Cepeda A.J."/>
            <person name="Yan W."/>
            <person name="Fan B."/>
            <person name="Jiang Y."/>
            <person name="Adhikari A."/>
            <person name="Zheng C.-J."/>
            <person name="Schuster L."/>
            <person name="Cowan T.M."/>
            <person name="Smanski M.J."/>
            <person name="Chevrette M.G."/>
            <person name="De Carvalho L.P.S."/>
            <person name="Shen B."/>
        </authorList>
    </citation>
    <scope>NUCLEOTIDE SEQUENCE [LARGE SCALE GENOMIC DNA]</scope>
    <source>
        <strain evidence="3 4">NPDC012540</strain>
    </source>
</reference>
<feature type="domain" description="Peptidoglycan binding-like" evidence="2">
    <location>
        <begin position="108"/>
        <end position="138"/>
    </location>
</feature>
<dbReference type="InterPro" id="IPR002477">
    <property type="entry name" value="Peptidoglycan-bd-like"/>
</dbReference>
<dbReference type="InterPro" id="IPR036365">
    <property type="entry name" value="PGBD-like_sf"/>
</dbReference>
<evidence type="ECO:0000259" key="2">
    <source>
        <dbReference type="Pfam" id="PF01471"/>
    </source>
</evidence>
<name>A0ABW6WZS5_9ACTN</name>
<dbReference type="Pfam" id="PF01471">
    <property type="entry name" value="PG_binding_1"/>
    <property type="match status" value="1"/>
</dbReference>
<accession>A0ABW6WZS5</accession>
<dbReference type="Proteomes" id="UP001602322">
    <property type="component" value="Unassembled WGS sequence"/>
</dbReference>
<feature type="chain" id="PRO_5045930652" evidence="1">
    <location>
        <begin position="28"/>
        <end position="151"/>
    </location>
</feature>
<dbReference type="RefSeq" id="WP_387898856.1">
    <property type="nucleotide sequence ID" value="NZ_JBIBEG010000001.1"/>
</dbReference>
<gene>
    <name evidence="3" type="ORF">ACFY8O_04895</name>
</gene>
<protein>
    <submittedName>
        <fullName evidence="3">Peptidoglycan-binding protein</fullName>
    </submittedName>
</protein>